<reference evidence="12" key="1">
    <citation type="submission" date="2025-08" db="UniProtKB">
        <authorList>
            <consortium name="RefSeq"/>
        </authorList>
    </citation>
    <scope>IDENTIFICATION</scope>
</reference>
<dbReference type="KEGG" id="ccin:112494087"/>
<evidence type="ECO:0000256" key="6">
    <source>
        <dbReference type="ARBA" id="ARBA00022989"/>
    </source>
</evidence>
<organism evidence="11 12">
    <name type="scientific">Cephus cinctus</name>
    <name type="common">Wheat stem sawfly</name>
    <dbReference type="NCBI Taxonomy" id="211228"/>
    <lineage>
        <taxon>Eukaryota</taxon>
        <taxon>Metazoa</taxon>
        <taxon>Ecdysozoa</taxon>
        <taxon>Arthropoda</taxon>
        <taxon>Hexapoda</taxon>
        <taxon>Insecta</taxon>
        <taxon>Pterygota</taxon>
        <taxon>Neoptera</taxon>
        <taxon>Endopterygota</taxon>
        <taxon>Hymenoptera</taxon>
        <taxon>Cephoidea</taxon>
        <taxon>Cephidae</taxon>
        <taxon>Cephus</taxon>
    </lineage>
</organism>
<evidence type="ECO:0000256" key="1">
    <source>
        <dbReference type="ARBA" id="ARBA00004651"/>
    </source>
</evidence>
<evidence type="ECO:0000256" key="3">
    <source>
        <dbReference type="ARBA" id="ARBA00022606"/>
    </source>
</evidence>
<evidence type="ECO:0000256" key="9">
    <source>
        <dbReference type="ARBA" id="ARBA00023224"/>
    </source>
</evidence>
<protein>
    <recommendedName>
        <fullName evidence="10">Odorant receptor</fullName>
    </recommendedName>
</protein>
<evidence type="ECO:0000256" key="8">
    <source>
        <dbReference type="ARBA" id="ARBA00023170"/>
    </source>
</evidence>
<evidence type="ECO:0000256" key="7">
    <source>
        <dbReference type="ARBA" id="ARBA00023136"/>
    </source>
</evidence>
<keyword evidence="3 10" id="KW-0716">Sensory transduction</keyword>
<keyword evidence="11" id="KW-1185">Reference proteome</keyword>
<dbReference type="RefSeq" id="XP_024939013.1">
    <property type="nucleotide sequence ID" value="XM_025083245.1"/>
</dbReference>
<keyword evidence="7 10" id="KW-0472">Membrane</keyword>
<dbReference type="PANTHER" id="PTHR21137">
    <property type="entry name" value="ODORANT RECEPTOR"/>
    <property type="match status" value="1"/>
</dbReference>
<dbReference type="GeneID" id="112494087"/>
<keyword evidence="9 10" id="KW-0807">Transducer</keyword>
<evidence type="ECO:0000256" key="4">
    <source>
        <dbReference type="ARBA" id="ARBA00022692"/>
    </source>
</evidence>
<feature type="transmembrane region" description="Helical" evidence="10">
    <location>
        <begin position="175"/>
        <end position="202"/>
    </location>
</feature>
<sequence length="394" mass="44937">MSQEYDPEKAFALNFIYLRVDGLWVAGMKNPILRFYAFGVLAVFAVLYFAFEVAFVAAIWGDVQAMVDCSFLLFTRIGQSVKLVNFLFRQKHLERMFLQLKEPMFIPKRPKHFTVMKTAMTGVRRDTMIFYVFTVSTILCWAMLPLINKSEVKELPLMGWFPFNVTVSPAYEFAYIYQVTSVLLNACVNVMVDTLTSGLLILMGAQIDMPKDNLLSLANDISKMTQAEIAYVNSIKMYRSKLMFAISNKTVGMAESSPKYELNDASETVNVANVCEATGYEDILHARIPANIEHFTALVKFTNDVRGIFQIGIMSQFLVSSVIICLTCYELSLVSPNSMEFASMLQYMVCMLFQIFCYCWHGNEIIEKSPANSYLLRTKVTGYQVQRNISNRFK</sequence>
<keyword evidence="4 10" id="KW-0812">Transmembrane</keyword>
<keyword evidence="6 10" id="KW-1133">Transmembrane helix</keyword>
<keyword evidence="8 10" id="KW-0675">Receptor</keyword>
<name>A0AAJ7RDT9_CEPCN</name>
<gene>
    <name evidence="12" type="primary">LOC112494087</name>
</gene>
<dbReference type="GO" id="GO:0004984">
    <property type="term" value="F:olfactory receptor activity"/>
    <property type="evidence" value="ECO:0007669"/>
    <property type="project" value="InterPro"/>
</dbReference>
<dbReference type="Proteomes" id="UP000694920">
    <property type="component" value="Unplaced"/>
</dbReference>
<proteinExistence type="inferred from homology"/>
<evidence type="ECO:0000256" key="2">
    <source>
        <dbReference type="ARBA" id="ARBA00022475"/>
    </source>
</evidence>
<dbReference type="GO" id="GO:0007165">
    <property type="term" value="P:signal transduction"/>
    <property type="evidence" value="ECO:0007669"/>
    <property type="project" value="UniProtKB-KW"/>
</dbReference>
<dbReference type="Pfam" id="PF02949">
    <property type="entry name" value="7tm_6"/>
    <property type="match status" value="1"/>
</dbReference>
<feature type="transmembrane region" description="Helical" evidence="10">
    <location>
        <begin position="35"/>
        <end position="59"/>
    </location>
</feature>
<dbReference type="AlphaFoldDB" id="A0AAJ7RDT9"/>
<evidence type="ECO:0000256" key="5">
    <source>
        <dbReference type="ARBA" id="ARBA00022725"/>
    </source>
</evidence>
<accession>A0AAJ7RDT9</accession>
<dbReference type="InterPro" id="IPR004117">
    <property type="entry name" value="7tm6_olfct_rcpt"/>
</dbReference>
<evidence type="ECO:0000256" key="10">
    <source>
        <dbReference type="RuleBase" id="RU351113"/>
    </source>
</evidence>
<keyword evidence="2" id="KW-1003">Cell membrane</keyword>
<comment type="subcellular location">
    <subcellularLocation>
        <location evidence="1 10">Cell membrane</location>
        <topology evidence="1 10">Multi-pass membrane protein</topology>
    </subcellularLocation>
</comment>
<dbReference type="PANTHER" id="PTHR21137:SF35">
    <property type="entry name" value="ODORANT RECEPTOR 19A-RELATED"/>
    <property type="match status" value="1"/>
</dbReference>
<keyword evidence="5 10" id="KW-0552">Olfaction</keyword>
<comment type="similarity">
    <text evidence="10">Belongs to the insect chemoreceptor superfamily. Heteromeric odorant receptor channel (TC 1.A.69) family.</text>
</comment>
<evidence type="ECO:0000313" key="12">
    <source>
        <dbReference type="RefSeq" id="XP_024939013.1"/>
    </source>
</evidence>
<comment type="caution">
    <text evidence="10">Lacks conserved residue(s) required for the propagation of feature annotation.</text>
</comment>
<dbReference type="GO" id="GO:0005549">
    <property type="term" value="F:odorant binding"/>
    <property type="evidence" value="ECO:0007669"/>
    <property type="project" value="InterPro"/>
</dbReference>
<dbReference type="GO" id="GO:0005886">
    <property type="term" value="C:plasma membrane"/>
    <property type="evidence" value="ECO:0007669"/>
    <property type="project" value="UniProtKB-SubCell"/>
</dbReference>
<feature type="transmembrane region" description="Helical" evidence="10">
    <location>
        <begin position="128"/>
        <end position="147"/>
    </location>
</feature>
<evidence type="ECO:0000313" key="11">
    <source>
        <dbReference type="Proteomes" id="UP000694920"/>
    </source>
</evidence>